<name>D9Q0K0_ACIS3</name>
<evidence type="ECO:0000256" key="1">
    <source>
        <dbReference type="SAM" id="Phobius"/>
    </source>
</evidence>
<dbReference type="Proteomes" id="UP000000346">
    <property type="component" value="Chromosome"/>
</dbReference>
<dbReference type="HOGENOM" id="CLU_3130630_0_0_2"/>
<dbReference type="EMBL" id="CP001742">
    <property type="protein sequence ID" value="ADL18838.1"/>
    <property type="molecule type" value="Genomic_DNA"/>
</dbReference>
<reference evidence="2 3" key="1">
    <citation type="journal article" date="2010" name="Appl. Environ. Microbiol.">
        <title>The genome sequence of the crenarchaeon Acidilobus saccharovorans supports a new order, Acidilobales, and suggests an important ecological role in terrestrial acidic hot springs.</title>
        <authorList>
            <person name="Mardanov A.V."/>
            <person name="Svetlitchnyi V.A."/>
            <person name="Beletsky A.V."/>
            <person name="Prokofeva M.I."/>
            <person name="Bonch-Osmolovskaya E.A."/>
            <person name="Ravin N.V."/>
            <person name="Skryabin K.G."/>
        </authorList>
    </citation>
    <scope>NUCLEOTIDE SEQUENCE [LARGE SCALE GENOMIC DNA]</scope>
    <source>
        <strain evidence="3">DSM 16705 / JCM 18335 / VKM B-2471 / 345-15</strain>
    </source>
</reference>
<sequence length="49" mass="5272">MELDGENEVIGTANLLSSLAAALLRALAIDLSRSLKRHLSHNFSPLEAL</sequence>
<proteinExistence type="predicted"/>
<organism evidence="2 3">
    <name type="scientific">Acidilobus saccharovorans (strain DSM 16705 / JCM 18335 / VKM B-2471 / 345-15)</name>
    <dbReference type="NCBI Taxonomy" id="666510"/>
    <lineage>
        <taxon>Archaea</taxon>
        <taxon>Thermoproteota</taxon>
        <taxon>Thermoprotei</taxon>
        <taxon>Acidilobales</taxon>
        <taxon>Acidilobaceae</taxon>
        <taxon>Acidilobus</taxon>
    </lineage>
</organism>
<keyword evidence="1" id="KW-0472">Membrane</keyword>
<dbReference type="KEGG" id="asc:ASAC_0431"/>
<keyword evidence="1" id="KW-0812">Transmembrane</keyword>
<dbReference type="AlphaFoldDB" id="D9Q0K0"/>
<protein>
    <submittedName>
        <fullName evidence="2">Uncharacterized protein</fullName>
    </submittedName>
</protein>
<feature type="transmembrane region" description="Helical" evidence="1">
    <location>
        <begin position="12"/>
        <end position="31"/>
    </location>
</feature>
<evidence type="ECO:0000313" key="2">
    <source>
        <dbReference type="EMBL" id="ADL18838.1"/>
    </source>
</evidence>
<accession>D9Q0K0</accession>
<evidence type="ECO:0000313" key="3">
    <source>
        <dbReference type="Proteomes" id="UP000000346"/>
    </source>
</evidence>
<keyword evidence="1" id="KW-1133">Transmembrane helix</keyword>
<dbReference type="InParanoid" id="D9Q0K0"/>
<gene>
    <name evidence="2" type="ordered locus">ASAC_0431</name>
</gene>
<keyword evidence="3" id="KW-1185">Reference proteome</keyword>